<dbReference type="InterPro" id="IPR007219">
    <property type="entry name" value="XnlR_reg_dom"/>
</dbReference>
<comment type="subcellular location">
    <subcellularLocation>
        <location evidence="1">Nucleus</location>
    </subcellularLocation>
</comment>
<dbReference type="InterPro" id="IPR050815">
    <property type="entry name" value="TF_fung"/>
</dbReference>
<keyword evidence="5" id="KW-0539">Nucleus</keyword>
<reference evidence="9" key="1">
    <citation type="journal article" date="2020" name="New Phytol.">
        <title>Comparative genomics reveals dynamic genome evolution in host specialist ectomycorrhizal fungi.</title>
        <authorList>
            <person name="Lofgren L.A."/>
            <person name="Nguyen N.H."/>
            <person name="Vilgalys R."/>
            <person name="Ruytinx J."/>
            <person name="Liao H.L."/>
            <person name="Branco S."/>
            <person name="Kuo A."/>
            <person name="LaButti K."/>
            <person name="Lipzen A."/>
            <person name="Andreopoulos W."/>
            <person name="Pangilinan J."/>
            <person name="Riley R."/>
            <person name="Hundley H."/>
            <person name="Na H."/>
            <person name="Barry K."/>
            <person name="Grigoriev I.V."/>
            <person name="Stajich J.E."/>
            <person name="Kennedy P.G."/>
        </authorList>
    </citation>
    <scope>NUCLEOTIDE SEQUENCE</scope>
    <source>
        <strain evidence="9">DOB743</strain>
    </source>
</reference>
<comment type="caution">
    <text evidence="9">The sequence shown here is derived from an EMBL/GenBank/DDBJ whole genome shotgun (WGS) entry which is preliminary data.</text>
</comment>
<dbReference type="GO" id="GO:0006351">
    <property type="term" value="P:DNA-templated transcription"/>
    <property type="evidence" value="ECO:0007669"/>
    <property type="project" value="InterPro"/>
</dbReference>
<proteinExistence type="predicted"/>
<evidence type="ECO:0000256" key="2">
    <source>
        <dbReference type="ARBA" id="ARBA00022723"/>
    </source>
</evidence>
<evidence type="ECO:0000256" key="4">
    <source>
        <dbReference type="ARBA" id="ARBA00023163"/>
    </source>
</evidence>
<dbReference type="Proteomes" id="UP000714275">
    <property type="component" value="Unassembled WGS sequence"/>
</dbReference>
<keyword evidence="10" id="KW-1185">Reference proteome</keyword>
<evidence type="ECO:0000313" key="9">
    <source>
        <dbReference type="EMBL" id="KAG1772616.1"/>
    </source>
</evidence>
<dbReference type="CDD" id="cd00067">
    <property type="entry name" value="GAL4"/>
    <property type="match status" value="1"/>
</dbReference>
<dbReference type="Pfam" id="PF04082">
    <property type="entry name" value="Fungal_trans"/>
    <property type="match status" value="1"/>
</dbReference>
<protein>
    <recommendedName>
        <fullName evidence="11">Transcription factor domain-containing protein</fullName>
    </recommendedName>
</protein>
<evidence type="ECO:0000256" key="1">
    <source>
        <dbReference type="ARBA" id="ARBA00004123"/>
    </source>
</evidence>
<keyword evidence="4" id="KW-0804">Transcription</keyword>
<dbReference type="GO" id="GO:0005634">
    <property type="term" value="C:nucleus"/>
    <property type="evidence" value="ECO:0007669"/>
    <property type="project" value="UniProtKB-SubCell"/>
</dbReference>
<dbReference type="AlphaFoldDB" id="A0A9P6ZNL2"/>
<dbReference type="InterPro" id="IPR036864">
    <property type="entry name" value="Zn2-C6_fun-type_DNA-bd_sf"/>
</dbReference>
<gene>
    <name evidence="9" type="ORF">EV702DRAFT_1201471</name>
</gene>
<evidence type="ECO:0000259" key="7">
    <source>
        <dbReference type="Pfam" id="PF00172"/>
    </source>
</evidence>
<evidence type="ECO:0000256" key="6">
    <source>
        <dbReference type="SAM" id="MobiDB-lite"/>
    </source>
</evidence>
<evidence type="ECO:0000256" key="5">
    <source>
        <dbReference type="ARBA" id="ARBA00023242"/>
    </source>
</evidence>
<keyword evidence="2" id="KW-0479">Metal-binding</keyword>
<evidence type="ECO:0000256" key="3">
    <source>
        <dbReference type="ARBA" id="ARBA00023015"/>
    </source>
</evidence>
<feature type="domain" description="Zn(2)-C6 fungal-type" evidence="7">
    <location>
        <begin position="44"/>
        <end position="76"/>
    </location>
</feature>
<evidence type="ECO:0008006" key="11">
    <source>
        <dbReference type="Google" id="ProtNLM"/>
    </source>
</evidence>
<accession>A0A9P6ZNL2</accession>
<dbReference type="Pfam" id="PF00172">
    <property type="entry name" value="Zn_clus"/>
    <property type="match status" value="1"/>
</dbReference>
<feature type="domain" description="Xylanolytic transcriptional activator regulatory" evidence="8">
    <location>
        <begin position="185"/>
        <end position="358"/>
    </location>
</feature>
<dbReference type="PANTHER" id="PTHR47338:SF29">
    <property type="entry name" value="ZN(2)-C6 FUNGAL-TYPE DOMAIN-CONTAINING PROTEIN"/>
    <property type="match status" value="1"/>
</dbReference>
<sequence>MASNQSTTPPPTLQRGKACLRCRYFLYSIIHQNSLTMLKRALSRKRKMRCDGSKPACQQCVRAKQHDACQYDDGKGKTRTQLLREHIERLEQRIRELEDPEYTSPSVTLHDPHRHGRSESSSSSLTGSPASTGFSLSVSSFSPSANNSPQSSWIQGIPSPSPTPFTDIYHEEPQPTIELAQTLVDVFFSHCRQSLLGLHMGRLRESFTRPVMEQHHPVLTNAIFLWACYISRPGPLSAHESHYLSRALDSVSDALQYQSRLLDVIQASCLLSVYFLSNGRALEGSYHANAAASLAIQCGLHGAMTNRSSSFETTAPISPFKLDPPKDAIEQGERILTFWQVFVLDRCWSVVLHKPVTIPHGSDGYASIIMPWPQDMEEYAAGQIDDLHSFHTVRSFFDHQVTNVRGGFSPLALRVKASALFERAHHLASTWDQPLAMSSAFTDDFQTLEHTIARFIPTLIPVHQLDATVPDEKHAYIATHTLAHAAMINLYYPFGAEDPVSYDKCLRAARCLVSIIKHIADTDYEFLDPIIGPCWTCAVDTLIRELNVIESSWPLVSSSDVRSEIGTMLYAMNNLSARFPLLGYSVAKVQKRLSGL</sequence>
<name>A0A9P6ZNL2_9AGAM</name>
<feature type="region of interest" description="Disordered" evidence="6">
    <location>
        <begin position="94"/>
        <end position="129"/>
    </location>
</feature>
<dbReference type="OrthoDB" id="2123952at2759"/>
<dbReference type="GO" id="GO:0008270">
    <property type="term" value="F:zinc ion binding"/>
    <property type="evidence" value="ECO:0007669"/>
    <property type="project" value="InterPro"/>
</dbReference>
<organism evidence="9 10">
    <name type="scientific">Suillus placidus</name>
    <dbReference type="NCBI Taxonomy" id="48579"/>
    <lineage>
        <taxon>Eukaryota</taxon>
        <taxon>Fungi</taxon>
        <taxon>Dikarya</taxon>
        <taxon>Basidiomycota</taxon>
        <taxon>Agaricomycotina</taxon>
        <taxon>Agaricomycetes</taxon>
        <taxon>Agaricomycetidae</taxon>
        <taxon>Boletales</taxon>
        <taxon>Suillineae</taxon>
        <taxon>Suillaceae</taxon>
        <taxon>Suillus</taxon>
    </lineage>
</organism>
<dbReference type="Gene3D" id="4.10.240.10">
    <property type="entry name" value="Zn(2)-C6 fungal-type DNA-binding domain"/>
    <property type="match status" value="1"/>
</dbReference>
<dbReference type="EMBL" id="JABBWD010000052">
    <property type="protein sequence ID" value="KAG1772616.1"/>
    <property type="molecule type" value="Genomic_DNA"/>
</dbReference>
<dbReference type="GO" id="GO:0003677">
    <property type="term" value="F:DNA binding"/>
    <property type="evidence" value="ECO:0007669"/>
    <property type="project" value="InterPro"/>
</dbReference>
<dbReference type="CDD" id="cd14725">
    <property type="entry name" value="ZIP_Gal4-like_2"/>
    <property type="match status" value="1"/>
</dbReference>
<dbReference type="InterPro" id="IPR001138">
    <property type="entry name" value="Zn2Cys6_DnaBD"/>
</dbReference>
<dbReference type="PANTHER" id="PTHR47338">
    <property type="entry name" value="ZN(II)2CYS6 TRANSCRIPTION FACTOR (EUROFUNG)-RELATED"/>
    <property type="match status" value="1"/>
</dbReference>
<evidence type="ECO:0000259" key="8">
    <source>
        <dbReference type="Pfam" id="PF04082"/>
    </source>
</evidence>
<evidence type="ECO:0000313" key="10">
    <source>
        <dbReference type="Proteomes" id="UP000714275"/>
    </source>
</evidence>
<keyword evidence="3" id="KW-0805">Transcription regulation</keyword>
<dbReference type="GO" id="GO:0000981">
    <property type="term" value="F:DNA-binding transcription factor activity, RNA polymerase II-specific"/>
    <property type="evidence" value="ECO:0007669"/>
    <property type="project" value="InterPro"/>
</dbReference>
<dbReference type="CDD" id="cd12148">
    <property type="entry name" value="fungal_TF_MHR"/>
    <property type="match status" value="1"/>
</dbReference>
<feature type="compositionally biased region" description="Low complexity" evidence="6">
    <location>
        <begin position="119"/>
        <end position="129"/>
    </location>
</feature>